<name>A0A645D6Y8_9ZZZZ</name>
<comment type="caution">
    <text evidence="1">The sequence shown here is derived from an EMBL/GenBank/DDBJ whole genome shotgun (WGS) entry which is preliminary data.</text>
</comment>
<dbReference type="AlphaFoldDB" id="A0A645D6Y8"/>
<proteinExistence type="predicted"/>
<gene>
    <name evidence="1" type="ORF">SDC9_132213</name>
</gene>
<organism evidence="1">
    <name type="scientific">bioreactor metagenome</name>
    <dbReference type="NCBI Taxonomy" id="1076179"/>
    <lineage>
        <taxon>unclassified sequences</taxon>
        <taxon>metagenomes</taxon>
        <taxon>ecological metagenomes</taxon>
    </lineage>
</organism>
<reference evidence="1" key="1">
    <citation type="submission" date="2019-08" db="EMBL/GenBank/DDBJ databases">
        <authorList>
            <person name="Kucharzyk K."/>
            <person name="Murdoch R.W."/>
            <person name="Higgins S."/>
            <person name="Loffler F."/>
        </authorList>
    </citation>
    <scope>NUCLEOTIDE SEQUENCE</scope>
</reference>
<sequence length="272" mass="29109">MGNPTHLDGILHLQGDCRNVVAVEVGADDAGGNRIAVQPDHQVEHGGPVSHLDAFFMKLGAENLLRKIEGVIFPLLVGQAGVVLQILQRDILPLCKGACAAGKNMGLGGKQGVKRQIALPQKLFNDLAVKRVQIENSNFAAQGSDGLHNIMGLRFPHGQLIFVGVGFADHADKGVHRKGVMLGRDAEHPAGRLLAEIPPLQKIRLLNHLPGIAQKFHAVLRQGHALGGPGEQLHAGFGFQLLDGAGQAGLRQKKIVRRLADGTAVHRFNKIF</sequence>
<dbReference type="EMBL" id="VSSQ01033511">
    <property type="protein sequence ID" value="MPM85136.1"/>
    <property type="molecule type" value="Genomic_DNA"/>
</dbReference>
<protein>
    <submittedName>
        <fullName evidence="1">Uncharacterized protein</fullName>
    </submittedName>
</protein>
<evidence type="ECO:0000313" key="1">
    <source>
        <dbReference type="EMBL" id="MPM85136.1"/>
    </source>
</evidence>
<accession>A0A645D6Y8</accession>